<comment type="caution">
    <text evidence="3">The sequence shown here is derived from an EMBL/GenBank/DDBJ whole genome shotgun (WGS) entry which is preliminary data.</text>
</comment>
<feature type="transmembrane region" description="Helical" evidence="2">
    <location>
        <begin position="12"/>
        <end position="31"/>
    </location>
</feature>
<sequence length="179" mass="20270">MSSRNQRSKGFKVKHTLQICVSIAICIWLLYQLKQYHDNKTYEKASAKISEKVDVGHEIKFGRKGLHPPMTTTGLGIERHGGVKTLEGGDNEIGGHDQDREEEEESEEVEDLIDEEDKEREEESEEEEMEKAIEDASSGEDEKITKEATEKHYKNNDASGVWINSIGTKFEIGGLSKMK</sequence>
<reference evidence="3" key="1">
    <citation type="journal article" date="2023" name="Science">
        <title>Elucidation of the pathway for biosynthesis of saponin adjuvants from the soapbark tree.</title>
        <authorList>
            <person name="Reed J."/>
            <person name="Orme A."/>
            <person name="El-Demerdash A."/>
            <person name="Owen C."/>
            <person name="Martin L.B.B."/>
            <person name="Misra R.C."/>
            <person name="Kikuchi S."/>
            <person name="Rejzek M."/>
            <person name="Martin A.C."/>
            <person name="Harkess A."/>
            <person name="Leebens-Mack J."/>
            <person name="Louveau T."/>
            <person name="Stephenson M.J."/>
            <person name="Osbourn A."/>
        </authorList>
    </citation>
    <scope>NUCLEOTIDE SEQUENCE</scope>
    <source>
        <strain evidence="3">S10</strain>
    </source>
</reference>
<organism evidence="3 4">
    <name type="scientific">Quillaja saponaria</name>
    <name type="common">Soap bark tree</name>
    <dbReference type="NCBI Taxonomy" id="32244"/>
    <lineage>
        <taxon>Eukaryota</taxon>
        <taxon>Viridiplantae</taxon>
        <taxon>Streptophyta</taxon>
        <taxon>Embryophyta</taxon>
        <taxon>Tracheophyta</taxon>
        <taxon>Spermatophyta</taxon>
        <taxon>Magnoliopsida</taxon>
        <taxon>eudicotyledons</taxon>
        <taxon>Gunneridae</taxon>
        <taxon>Pentapetalae</taxon>
        <taxon>rosids</taxon>
        <taxon>fabids</taxon>
        <taxon>Fabales</taxon>
        <taxon>Quillajaceae</taxon>
        <taxon>Quillaja</taxon>
    </lineage>
</organism>
<keyword evidence="2" id="KW-1133">Transmembrane helix</keyword>
<dbReference type="PANTHER" id="PTHR33700">
    <property type="entry name" value="MYB-LIKE PROTEIN X"/>
    <property type="match status" value="1"/>
</dbReference>
<dbReference type="KEGG" id="qsa:O6P43_015461"/>
<name>A0AAD7LX15_QUISA</name>
<gene>
    <name evidence="3" type="ORF">O6P43_015461</name>
</gene>
<accession>A0AAD7LX15</accession>
<protein>
    <submittedName>
        <fullName evidence="3">Dentin sialophosphoprotein-like</fullName>
    </submittedName>
</protein>
<evidence type="ECO:0000256" key="1">
    <source>
        <dbReference type="SAM" id="MobiDB-lite"/>
    </source>
</evidence>
<evidence type="ECO:0000313" key="3">
    <source>
        <dbReference type="EMBL" id="KAJ7965903.1"/>
    </source>
</evidence>
<evidence type="ECO:0000256" key="2">
    <source>
        <dbReference type="SAM" id="Phobius"/>
    </source>
</evidence>
<dbReference type="Proteomes" id="UP001163823">
    <property type="component" value="Chromosome 6"/>
</dbReference>
<dbReference type="EMBL" id="JARAOO010000006">
    <property type="protein sequence ID" value="KAJ7965903.1"/>
    <property type="molecule type" value="Genomic_DNA"/>
</dbReference>
<proteinExistence type="predicted"/>
<feature type="compositionally biased region" description="Basic and acidic residues" evidence="1">
    <location>
        <begin position="130"/>
        <end position="155"/>
    </location>
</feature>
<feature type="region of interest" description="Disordered" evidence="1">
    <location>
        <begin position="62"/>
        <end position="160"/>
    </location>
</feature>
<dbReference type="AlphaFoldDB" id="A0AAD7LX15"/>
<keyword evidence="4" id="KW-1185">Reference proteome</keyword>
<dbReference type="PANTHER" id="PTHR33700:SF4">
    <property type="entry name" value="MYB-LIKE PROTEIN X"/>
    <property type="match status" value="1"/>
</dbReference>
<evidence type="ECO:0000313" key="4">
    <source>
        <dbReference type="Proteomes" id="UP001163823"/>
    </source>
</evidence>
<feature type="compositionally biased region" description="Acidic residues" evidence="1">
    <location>
        <begin position="100"/>
        <end position="129"/>
    </location>
</feature>
<keyword evidence="2" id="KW-0812">Transmembrane</keyword>
<keyword evidence="2" id="KW-0472">Membrane</keyword>